<name>A0A9P0B0X0_BRAAE</name>
<dbReference type="AlphaFoldDB" id="A0A9P0B0X0"/>
<organism evidence="2 3">
    <name type="scientific">Brassicogethes aeneus</name>
    <name type="common">Rape pollen beetle</name>
    <name type="synonym">Meligethes aeneus</name>
    <dbReference type="NCBI Taxonomy" id="1431903"/>
    <lineage>
        <taxon>Eukaryota</taxon>
        <taxon>Metazoa</taxon>
        <taxon>Ecdysozoa</taxon>
        <taxon>Arthropoda</taxon>
        <taxon>Hexapoda</taxon>
        <taxon>Insecta</taxon>
        <taxon>Pterygota</taxon>
        <taxon>Neoptera</taxon>
        <taxon>Endopterygota</taxon>
        <taxon>Coleoptera</taxon>
        <taxon>Polyphaga</taxon>
        <taxon>Cucujiformia</taxon>
        <taxon>Nitidulidae</taxon>
        <taxon>Meligethinae</taxon>
        <taxon>Brassicogethes</taxon>
    </lineage>
</organism>
<evidence type="ECO:0000256" key="1">
    <source>
        <dbReference type="SAM" id="MobiDB-lite"/>
    </source>
</evidence>
<sequence length="844" mass="94742">MNTREREFRGFEKIAAKKSDDINKVLSAIIFTAEAELNAFSSTPSRPNKMEMSFSKYCGDALKTDPNLHIMDYDSGYMSHNQESNSDSSMENATVESNPLSFLSQSIFLSEDALLERPDINIKNLNLSVEIDKEDHEEMHRLFNLNDDEIVNPSLPSVETQFSGFNSGSSNDSDMSIDIAIIEPIVYSESTNDSANGTLNKTAEQDVSRNLQLEDMEISNASIKLETSIVEELKGKTPVKILETPVLIPVKAEPQCDKNKVFNKPNIILNDITNQNLVLSQPKNTYKTYNTENKENISTKSKTPKKLLKNNIDPQYSPDLFDEEPLVIPKEVKVVVPSDFIAEEKYIIKKDARLLKRVQNALSGVPPPSSVTVMNLSVEDMLAKLESNKEFFWSNNSSENTPEEVLNTSDESFCGGSKSLLVTTSSYVKKDFPEDMEERFHGLHFNRSKISEELELLLAKFGQRCVGAETQSSCTAFECAGSASSPSKRRMQKNRWGALKSPGRRLSHLARRRITFSSANLQAGPSMAGMRARQIMIDAKRLDLTSRRKSPMKSPRKTPKKTPSKSPKIKTRTPSSSAKKKLAMRFRILSGEFENRTVPSTSSENLSLSSKRALFQSPSKTAKSMFQPSTSGMATKRGPAKRALFASPLKNSPKKMRNSPFKSSPCKKRKRIDVGEENPCKMARSFSMDIKPSESEICSTLIRSRSELNVRNQMADLSDMHKKKLQWAVYEALRHHGVTPAHAQFKVFASILARATRRFFCASRAEGGGSTSDRMLRIARHHVFAVIRGKSVEEIVHEHLRARAKTQKVQGYVAPDHFDQLQLQPVSNNANDQKVERIRKAINF</sequence>
<feature type="region of interest" description="Disordered" evidence="1">
    <location>
        <begin position="539"/>
        <end position="581"/>
    </location>
</feature>
<gene>
    <name evidence="2" type="ORF">MELIAE_LOCUS4613</name>
</gene>
<evidence type="ECO:0000313" key="2">
    <source>
        <dbReference type="EMBL" id="CAH0552178.1"/>
    </source>
</evidence>
<dbReference type="OrthoDB" id="8192658at2759"/>
<proteinExistence type="predicted"/>
<feature type="region of interest" description="Disordered" evidence="1">
    <location>
        <begin position="650"/>
        <end position="669"/>
    </location>
</feature>
<keyword evidence="3" id="KW-1185">Reference proteome</keyword>
<dbReference type="EMBL" id="OV121133">
    <property type="protein sequence ID" value="CAH0552178.1"/>
    <property type="molecule type" value="Genomic_DNA"/>
</dbReference>
<reference evidence="2" key="1">
    <citation type="submission" date="2021-12" db="EMBL/GenBank/DDBJ databases">
        <authorList>
            <person name="King R."/>
        </authorList>
    </citation>
    <scope>NUCLEOTIDE SEQUENCE</scope>
</reference>
<feature type="compositionally biased region" description="Polar residues" evidence="1">
    <location>
        <begin position="619"/>
        <end position="633"/>
    </location>
</feature>
<dbReference type="Proteomes" id="UP001154078">
    <property type="component" value="Chromosome 2"/>
</dbReference>
<accession>A0A9P0B0X0</accession>
<feature type="region of interest" description="Disordered" evidence="1">
    <location>
        <begin position="619"/>
        <end position="638"/>
    </location>
</feature>
<protein>
    <submittedName>
        <fullName evidence="2">Uncharacterized protein</fullName>
    </submittedName>
</protein>
<evidence type="ECO:0000313" key="3">
    <source>
        <dbReference type="Proteomes" id="UP001154078"/>
    </source>
</evidence>
<feature type="compositionally biased region" description="Basic residues" evidence="1">
    <location>
        <begin position="547"/>
        <end position="571"/>
    </location>
</feature>